<evidence type="ECO:0000313" key="4">
    <source>
        <dbReference type="EMBL" id="GKV01271.1"/>
    </source>
</evidence>
<name>A0AAV5IN86_9ROSI</name>
<evidence type="ECO:0000256" key="2">
    <source>
        <dbReference type="ARBA" id="ARBA00022448"/>
    </source>
</evidence>
<dbReference type="InterPro" id="IPR052215">
    <property type="entry name" value="Plant_ABCG"/>
</dbReference>
<dbReference type="PANTHER" id="PTHR48042:SF12">
    <property type="entry name" value="ABC TRANSPORTER G FAMILY MEMBER 3"/>
    <property type="match status" value="1"/>
</dbReference>
<dbReference type="AlphaFoldDB" id="A0AAV5IN86"/>
<evidence type="ECO:0000313" key="5">
    <source>
        <dbReference type="Proteomes" id="UP001054252"/>
    </source>
</evidence>
<comment type="caution">
    <text evidence="4">The sequence shown here is derived from an EMBL/GenBank/DDBJ whole genome shotgun (WGS) entry which is preliminary data.</text>
</comment>
<dbReference type="EMBL" id="BPVZ01000016">
    <property type="protein sequence ID" value="GKV01271.1"/>
    <property type="molecule type" value="Genomic_DNA"/>
</dbReference>
<dbReference type="PANTHER" id="PTHR48042">
    <property type="entry name" value="ABC TRANSPORTER G FAMILY MEMBER 11"/>
    <property type="match status" value="1"/>
</dbReference>
<organism evidence="4 5">
    <name type="scientific">Rubroshorea leprosula</name>
    <dbReference type="NCBI Taxonomy" id="152421"/>
    <lineage>
        <taxon>Eukaryota</taxon>
        <taxon>Viridiplantae</taxon>
        <taxon>Streptophyta</taxon>
        <taxon>Embryophyta</taxon>
        <taxon>Tracheophyta</taxon>
        <taxon>Spermatophyta</taxon>
        <taxon>Magnoliopsida</taxon>
        <taxon>eudicotyledons</taxon>
        <taxon>Gunneridae</taxon>
        <taxon>Pentapetalae</taxon>
        <taxon>rosids</taxon>
        <taxon>malvids</taxon>
        <taxon>Malvales</taxon>
        <taxon>Dipterocarpaceae</taxon>
        <taxon>Rubroshorea</taxon>
    </lineage>
</organism>
<accession>A0AAV5IN86</accession>
<dbReference type="Proteomes" id="UP001054252">
    <property type="component" value="Unassembled WGS sequence"/>
</dbReference>
<feature type="transmembrane region" description="Helical" evidence="3">
    <location>
        <begin position="77"/>
        <end position="97"/>
    </location>
</feature>
<comment type="similarity">
    <text evidence="1">Belongs to the ABC transporter superfamily. ABCG family. Eye pigment precursor importer (TC 3.A.1.204) subfamily.</text>
</comment>
<keyword evidence="3" id="KW-0812">Transmembrane</keyword>
<gene>
    <name evidence="4" type="ORF">SLEP1_g13836</name>
</gene>
<sequence length="117" mass="13446">MMLAAGYFRIRSQFTGPIRMYPLSYIAFHTYSVQGLLENEYLGTSFAVGQVRTISGFQALQDAYAISPDSNSKWENLLVLFLMAVGYRVLLFILLHFHVRKNISLHRLCQCYPDQTT</sequence>
<protein>
    <submittedName>
        <fullName evidence="4">Uncharacterized protein</fullName>
    </submittedName>
</protein>
<evidence type="ECO:0000256" key="1">
    <source>
        <dbReference type="ARBA" id="ARBA00005814"/>
    </source>
</evidence>
<keyword evidence="3" id="KW-1133">Transmembrane helix</keyword>
<keyword evidence="2" id="KW-0813">Transport</keyword>
<keyword evidence="3" id="KW-0472">Membrane</keyword>
<keyword evidence="5" id="KW-1185">Reference proteome</keyword>
<proteinExistence type="inferred from homology"/>
<evidence type="ECO:0000256" key="3">
    <source>
        <dbReference type="SAM" id="Phobius"/>
    </source>
</evidence>
<reference evidence="4 5" key="1">
    <citation type="journal article" date="2021" name="Commun. Biol.">
        <title>The genome of Shorea leprosula (Dipterocarpaceae) highlights the ecological relevance of drought in aseasonal tropical rainforests.</title>
        <authorList>
            <person name="Ng K.K.S."/>
            <person name="Kobayashi M.J."/>
            <person name="Fawcett J.A."/>
            <person name="Hatakeyama M."/>
            <person name="Paape T."/>
            <person name="Ng C.H."/>
            <person name="Ang C.C."/>
            <person name="Tnah L.H."/>
            <person name="Lee C.T."/>
            <person name="Nishiyama T."/>
            <person name="Sese J."/>
            <person name="O'Brien M.J."/>
            <person name="Copetti D."/>
            <person name="Mohd Noor M.I."/>
            <person name="Ong R.C."/>
            <person name="Putra M."/>
            <person name="Sireger I.Z."/>
            <person name="Indrioko S."/>
            <person name="Kosugi Y."/>
            <person name="Izuno A."/>
            <person name="Isagi Y."/>
            <person name="Lee S.L."/>
            <person name="Shimizu K.K."/>
        </authorList>
    </citation>
    <scope>NUCLEOTIDE SEQUENCE [LARGE SCALE GENOMIC DNA]</scope>
    <source>
        <strain evidence="4">214</strain>
    </source>
</reference>